<organism evidence="2 3">
    <name type="scientific">Reinekea blandensis MED297</name>
    <dbReference type="NCBI Taxonomy" id="314283"/>
    <lineage>
        <taxon>Bacteria</taxon>
        <taxon>Pseudomonadati</taxon>
        <taxon>Pseudomonadota</taxon>
        <taxon>Gammaproteobacteria</taxon>
        <taxon>Oceanospirillales</taxon>
        <taxon>Saccharospirillaceae</taxon>
        <taxon>Reinekea</taxon>
    </lineage>
</organism>
<keyword evidence="3" id="KW-1185">Reference proteome</keyword>
<keyword evidence="1" id="KW-0472">Membrane</keyword>
<evidence type="ECO:0000313" key="3">
    <source>
        <dbReference type="Proteomes" id="UP000005953"/>
    </source>
</evidence>
<accession>A4BIW1</accession>
<keyword evidence="1" id="KW-1133">Transmembrane helix</keyword>
<dbReference type="HOGENOM" id="CLU_1109065_0_0_6"/>
<dbReference type="AlphaFoldDB" id="A4BIW1"/>
<dbReference type="STRING" id="314283.MED297_15230"/>
<feature type="transmembrane region" description="Helical" evidence="1">
    <location>
        <begin position="170"/>
        <end position="188"/>
    </location>
</feature>
<evidence type="ECO:0000313" key="2">
    <source>
        <dbReference type="EMBL" id="EAR07894.1"/>
    </source>
</evidence>
<keyword evidence="1" id="KW-0812">Transmembrane</keyword>
<feature type="transmembrane region" description="Helical" evidence="1">
    <location>
        <begin position="221"/>
        <end position="242"/>
    </location>
</feature>
<gene>
    <name evidence="2" type="ORF">MED297_15230</name>
</gene>
<dbReference type="Proteomes" id="UP000005953">
    <property type="component" value="Unassembled WGS sequence"/>
</dbReference>
<feature type="transmembrane region" description="Helical" evidence="1">
    <location>
        <begin position="127"/>
        <end position="150"/>
    </location>
</feature>
<name>A4BIW1_9GAMM</name>
<dbReference type="EMBL" id="AAOE01000029">
    <property type="protein sequence ID" value="EAR07894.1"/>
    <property type="molecule type" value="Genomic_DNA"/>
</dbReference>
<feature type="transmembrane region" description="Helical" evidence="1">
    <location>
        <begin position="82"/>
        <end position="107"/>
    </location>
</feature>
<feature type="transmembrane region" description="Helical" evidence="1">
    <location>
        <begin position="195"/>
        <end position="215"/>
    </location>
</feature>
<evidence type="ECO:0000256" key="1">
    <source>
        <dbReference type="SAM" id="Phobius"/>
    </source>
</evidence>
<proteinExistence type="predicted"/>
<dbReference type="RefSeq" id="WP_008043143.1">
    <property type="nucleotide sequence ID" value="NZ_CH724150.1"/>
</dbReference>
<comment type="caution">
    <text evidence="2">The sequence shown here is derived from an EMBL/GenBank/DDBJ whole genome shotgun (WGS) entry which is preliminary data.</text>
</comment>
<reference evidence="2 3" key="1">
    <citation type="submission" date="2006-02" db="EMBL/GenBank/DDBJ databases">
        <authorList>
            <person name="Pinhassi J."/>
            <person name="Pedros-Alio C."/>
            <person name="Ferriera S."/>
            <person name="Johnson J."/>
            <person name="Kravitz S."/>
            <person name="Halpern A."/>
            <person name="Remington K."/>
            <person name="Beeson K."/>
            <person name="Tran B."/>
            <person name="Rogers Y.-H."/>
            <person name="Friedman R."/>
            <person name="Venter J.C."/>
        </authorList>
    </citation>
    <scope>NUCLEOTIDE SEQUENCE [LARGE SCALE GENOMIC DNA]</scope>
    <source>
        <strain evidence="2 3">MED297</strain>
    </source>
</reference>
<dbReference type="Pfam" id="PF13440">
    <property type="entry name" value="Polysacc_synt_3"/>
    <property type="match status" value="1"/>
</dbReference>
<protein>
    <submittedName>
        <fullName evidence="2">Membrane protein involved in the export of O-antigen and teichoic acid-like</fullName>
    </submittedName>
</protein>
<sequence>LFGTSGLLMSTYYVHYLFMVWITKNSEIIPTNNGQSLSSIFRVVSKYRSFILYRAPQAFLNASSQGLPVIMLSMYFGLESAAFYALGRAVLALPINIVGQAIADVYYGITAKKVREGVGIYSSLLKLTLGLLIVSIGPFFILYLYAPLIFSLVFGEQWELAGVYSQQLSFWYLMGLINKPSVSAISLLKINQFYLIFELISTVVRVLAIALGYYFTKSDVSTVLIYSFVGVFLNVFLIIFVLQKVKNRYG</sequence>
<feature type="non-terminal residue" evidence="2">
    <location>
        <position position="1"/>
    </location>
</feature>